<feature type="chain" id="PRO_5042089868" description="Toll-like receptor 2" evidence="9">
    <location>
        <begin position="24"/>
        <end position="533"/>
    </location>
</feature>
<dbReference type="AlphaFoldDB" id="A0AAD7R0Q0"/>
<dbReference type="PANTHER" id="PTHR24365">
    <property type="entry name" value="TOLL-LIKE RECEPTOR"/>
    <property type="match status" value="1"/>
</dbReference>
<dbReference type="GO" id="GO:0043235">
    <property type="term" value="C:receptor complex"/>
    <property type="evidence" value="ECO:0007669"/>
    <property type="project" value="TreeGrafter"/>
</dbReference>
<proteinExistence type="predicted"/>
<dbReference type="SMART" id="SM00369">
    <property type="entry name" value="LRR_TYP"/>
    <property type="match status" value="6"/>
</dbReference>
<comment type="subcellular location">
    <subcellularLocation>
        <location evidence="1">Membrane</location>
        <topology evidence="1">Single-pass membrane protein</topology>
    </subcellularLocation>
</comment>
<keyword evidence="5" id="KW-0677">Repeat</keyword>
<evidence type="ECO:0008006" key="12">
    <source>
        <dbReference type="Google" id="ProtNLM"/>
    </source>
</evidence>
<evidence type="ECO:0000256" key="9">
    <source>
        <dbReference type="SAM" id="SignalP"/>
    </source>
</evidence>
<evidence type="ECO:0000313" key="11">
    <source>
        <dbReference type="Proteomes" id="UP001221898"/>
    </source>
</evidence>
<dbReference type="Proteomes" id="UP001221898">
    <property type="component" value="Unassembled WGS sequence"/>
</dbReference>
<dbReference type="SMART" id="SM00364">
    <property type="entry name" value="LRR_BAC"/>
    <property type="match status" value="3"/>
</dbReference>
<dbReference type="InterPro" id="IPR001611">
    <property type="entry name" value="Leu-rich_rpt"/>
</dbReference>
<feature type="signal peptide" evidence="9">
    <location>
        <begin position="1"/>
        <end position="23"/>
    </location>
</feature>
<protein>
    <recommendedName>
        <fullName evidence="12">Toll-like receptor 2</fullName>
    </recommendedName>
</protein>
<dbReference type="Gene3D" id="3.80.10.10">
    <property type="entry name" value="Ribonuclease Inhibitor"/>
    <property type="match status" value="1"/>
</dbReference>
<dbReference type="GO" id="GO:0038023">
    <property type="term" value="F:signaling receptor activity"/>
    <property type="evidence" value="ECO:0007669"/>
    <property type="project" value="TreeGrafter"/>
</dbReference>
<evidence type="ECO:0000256" key="6">
    <source>
        <dbReference type="ARBA" id="ARBA00022989"/>
    </source>
</evidence>
<feature type="non-terminal residue" evidence="10">
    <location>
        <position position="533"/>
    </location>
</feature>
<evidence type="ECO:0000256" key="1">
    <source>
        <dbReference type="ARBA" id="ARBA00004167"/>
    </source>
</evidence>
<evidence type="ECO:0000256" key="7">
    <source>
        <dbReference type="ARBA" id="ARBA00023136"/>
    </source>
</evidence>
<keyword evidence="7" id="KW-0472">Membrane</keyword>
<dbReference type="SUPFAM" id="SSF52058">
    <property type="entry name" value="L domain-like"/>
    <property type="match status" value="1"/>
</dbReference>
<keyword evidence="4 9" id="KW-0732">Signal</keyword>
<accession>A0AAD7R0Q0</accession>
<keyword evidence="2" id="KW-0433">Leucine-rich repeat</keyword>
<dbReference type="PROSITE" id="PS51450">
    <property type="entry name" value="LRR"/>
    <property type="match status" value="1"/>
</dbReference>
<dbReference type="EMBL" id="JAINUG010002136">
    <property type="protein sequence ID" value="KAJ8351049.1"/>
    <property type="molecule type" value="Genomic_DNA"/>
</dbReference>
<gene>
    <name evidence="10" type="ORF">AAFF_G00158530</name>
</gene>
<dbReference type="GO" id="GO:0042497">
    <property type="term" value="F:triacyl lipopeptide binding"/>
    <property type="evidence" value="ECO:0007669"/>
    <property type="project" value="TreeGrafter"/>
</dbReference>
<evidence type="ECO:0000313" key="10">
    <source>
        <dbReference type="EMBL" id="KAJ8351049.1"/>
    </source>
</evidence>
<evidence type="ECO:0000256" key="4">
    <source>
        <dbReference type="ARBA" id="ARBA00022729"/>
    </source>
</evidence>
<reference evidence="10" key="1">
    <citation type="journal article" date="2023" name="Science">
        <title>Genome structures resolve the early diversification of teleost fishes.</title>
        <authorList>
            <person name="Parey E."/>
            <person name="Louis A."/>
            <person name="Montfort J."/>
            <person name="Bouchez O."/>
            <person name="Roques C."/>
            <person name="Iampietro C."/>
            <person name="Lluch J."/>
            <person name="Castinel A."/>
            <person name="Donnadieu C."/>
            <person name="Desvignes T."/>
            <person name="Floi Bucao C."/>
            <person name="Jouanno E."/>
            <person name="Wen M."/>
            <person name="Mejri S."/>
            <person name="Dirks R."/>
            <person name="Jansen H."/>
            <person name="Henkel C."/>
            <person name="Chen W.J."/>
            <person name="Zahm M."/>
            <person name="Cabau C."/>
            <person name="Klopp C."/>
            <person name="Thompson A.W."/>
            <person name="Robinson-Rechavi M."/>
            <person name="Braasch I."/>
            <person name="Lecointre G."/>
            <person name="Bobe J."/>
            <person name="Postlethwait J.H."/>
            <person name="Berthelot C."/>
            <person name="Roest Crollius H."/>
            <person name="Guiguen Y."/>
        </authorList>
    </citation>
    <scope>NUCLEOTIDE SEQUENCE</scope>
    <source>
        <strain evidence="10">NC1722</strain>
    </source>
</reference>
<keyword evidence="11" id="KW-1185">Reference proteome</keyword>
<dbReference type="GO" id="GO:0005886">
    <property type="term" value="C:plasma membrane"/>
    <property type="evidence" value="ECO:0007669"/>
    <property type="project" value="TreeGrafter"/>
</dbReference>
<sequence>MDIFTFPLSGLLLMCLLPRHSTPLERQYCLQCDKNSFCDCSDEQLARIPNVPENALGLNLSFNHIEIITERDLEEHAQLKTLYLQNNLIKIIHERAFASLSNLERLDLSYNRLADLSSSWFDQLFSLQHLNLLGNSYRRLGSGYLFNKLVRLRSLWFGNPLFYAMSKNDLVGLGELDEMVVHGSDLRQYEEGSLCRIRPDGSLTLSLHGPFQREPALVSKILRDVSSPETLLVFTDISIGDNRTTQPFIEARRKGATRIFFRNVSATDEAINNFLLAMDNAPLSFFGIEDLLFFGHGYWEKVKTTRYDKLETLYFKNIAIQDFYAFSYLGYLQNILQFPKNMSIINSNVFLMPCPTSKLLKKLEYLDFTGNLLTDLAMKESMCDGHGTLLKLRSLNVSKNALTSLALMSQLVTNLNQLVSLDLSQNVFSVMPAVCTWPKSLQYLNLSMANLRKITACLPKSLHVLDLSDNDLTMFDIQLPSLKELHISGNKFMSLPPGRWFKSLELLLIQRNTLSMFGMSDLKEYKNLQNLEA</sequence>
<evidence type="ECO:0000256" key="8">
    <source>
        <dbReference type="ARBA" id="ARBA00023180"/>
    </source>
</evidence>
<name>A0AAD7R0Q0_9TELE</name>
<comment type="caution">
    <text evidence="10">The sequence shown here is derived from an EMBL/GenBank/DDBJ whole genome shotgun (WGS) entry which is preliminary data.</text>
</comment>
<organism evidence="10 11">
    <name type="scientific">Aldrovandia affinis</name>
    <dbReference type="NCBI Taxonomy" id="143900"/>
    <lineage>
        <taxon>Eukaryota</taxon>
        <taxon>Metazoa</taxon>
        <taxon>Chordata</taxon>
        <taxon>Craniata</taxon>
        <taxon>Vertebrata</taxon>
        <taxon>Euteleostomi</taxon>
        <taxon>Actinopterygii</taxon>
        <taxon>Neopterygii</taxon>
        <taxon>Teleostei</taxon>
        <taxon>Notacanthiformes</taxon>
        <taxon>Halosauridae</taxon>
        <taxon>Aldrovandia</taxon>
    </lineage>
</organism>
<dbReference type="GO" id="GO:0002224">
    <property type="term" value="P:toll-like receptor signaling pathway"/>
    <property type="evidence" value="ECO:0007669"/>
    <property type="project" value="TreeGrafter"/>
</dbReference>
<dbReference type="InterPro" id="IPR003591">
    <property type="entry name" value="Leu-rich_rpt_typical-subtyp"/>
</dbReference>
<dbReference type="GO" id="GO:0006954">
    <property type="term" value="P:inflammatory response"/>
    <property type="evidence" value="ECO:0007669"/>
    <property type="project" value="TreeGrafter"/>
</dbReference>
<keyword evidence="6" id="KW-1133">Transmembrane helix</keyword>
<dbReference type="InterPro" id="IPR032675">
    <property type="entry name" value="LRR_dom_sf"/>
</dbReference>
<evidence type="ECO:0000256" key="2">
    <source>
        <dbReference type="ARBA" id="ARBA00022614"/>
    </source>
</evidence>
<dbReference type="PANTHER" id="PTHR24365:SF17">
    <property type="entry name" value="TOLL-LIKE RECEPTOR 2"/>
    <property type="match status" value="1"/>
</dbReference>
<keyword evidence="3" id="KW-0812">Transmembrane</keyword>
<evidence type="ECO:0000256" key="3">
    <source>
        <dbReference type="ARBA" id="ARBA00022692"/>
    </source>
</evidence>
<evidence type="ECO:0000256" key="5">
    <source>
        <dbReference type="ARBA" id="ARBA00022737"/>
    </source>
</evidence>
<dbReference type="Pfam" id="PF13855">
    <property type="entry name" value="LRR_8"/>
    <property type="match status" value="1"/>
</dbReference>
<keyword evidence="8" id="KW-0325">Glycoprotein</keyword>